<accession>A0A087TML0</accession>
<evidence type="ECO:0000256" key="4">
    <source>
        <dbReference type="RuleBase" id="RU367022"/>
    </source>
</evidence>
<keyword evidence="4" id="KW-0187">Copper transport</keyword>
<comment type="subcellular location">
    <subcellularLocation>
        <location evidence="4">Membrane</location>
        <topology evidence="4">Multi-pass membrane protein</topology>
    </subcellularLocation>
</comment>
<dbReference type="EMBL" id="KK115910">
    <property type="protein sequence ID" value="KFM66349.1"/>
    <property type="molecule type" value="Genomic_DNA"/>
</dbReference>
<feature type="non-terminal residue" evidence="6">
    <location>
        <position position="229"/>
    </location>
</feature>
<proteinExistence type="inferred from homology"/>
<dbReference type="InterPro" id="IPR007274">
    <property type="entry name" value="Cop_transporter"/>
</dbReference>
<evidence type="ECO:0000256" key="5">
    <source>
        <dbReference type="SAM" id="SignalP"/>
    </source>
</evidence>
<reference evidence="6 7" key="1">
    <citation type="submission" date="2013-11" db="EMBL/GenBank/DDBJ databases">
        <title>Genome sequencing of Stegodyphus mimosarum.</title>
        <authorList>
            <person name="Bechsgaard J."/>
        </authorList>
    </citation>
    <scope>NUCLEOTIDE SEQUENCE [LARGE SCALE GENOMIC DNA]</scope>
</reference>
<dbReference type="Proteomes" id="UP000054359">
    <property type="component" value="Unassembled WGS sequence"/>
</dbReference>
<evidence type="ECO:0000256" key="1">
    <source>
        <dbReference type="ARBA" id="ARBA00022692"/>
    </source>
</evidence>
<dbReference type="AlphaFoldDB" id="A0A087TML0"/>
<keyword evidence="1 4" id="KW-0812">Transmembrane</keyword>
<evidence type="ECO:0000313" key="7">
    <source>
        <dbReference type="Proteomes" id="UP000054359"/>
    </source>
</evidence>
<dbReference type="GO" id="GO:0005375">
    <property type="term" value="F:copper ion transmembrane transporter activity"/>
    <property type="evidence" value="ECO:0007669"/>
    <property type="project" value="UniProtKB-UniRule"/>
</dbReference>
<feature type="transmembrane region" description="Helical" evidence="4">
    <location>
        <begin position="195"/>
        <end position="214"/>
    </location>
</feature>
<feature type="transmembrane region" description="Helical" evidence="4">
    <location>
        <begin position="169"/>
        <end position="189"/>
    </location>
</feature>
<evidence type="ECO:0000256" key="2">
    <source>
        <dbReference type="ARBA" id="ARBA00022989"/>
    </source>
</evidence>
<evidence type="ECO:0000313" key="6">
    <source>
        <dbReference type="EMBL" id="KFM66349.1"/>
    </source>
</evidence>
<evidence type="ECO:0000256" key="3">
    <source>
        <dbReference type="ARBA" id="ARBA00023136"/>
    </source>
</evidence>
<keyword evidence="4" id="KW-0406">Ion transport</keyword>
<organism evidence="6 7">
    <name type="scientific">Stegodyphus mimosarum</name>
    <name type="common">African social velvet spider</name>
    <dbReference type="NCBI Taxonomy" id="407821"/>
    <lineage>
        <taxon>Eukaryota</taxon>
        <taxon>Metazoa</taxon>
        <taxon>Ecdysozoa</taxon>
        <taxon>Arthropoda</taxon>
        <taxon>Chelicerata</taxon>
        <taxon>Arachnida</taxon>
        <taxon>Araneae</taxon>
        <taxon>Araneomorphae</taxon>
        <taxon>Entelegynae</taxon>
        <taxon>Eresoidea</taxon>
        <taxon>Eresidae</taxon>
        <taxon>Stegodyphus</taxon>
    </lineage>
</organism>
<dbReference type="OrthoDB" id="161814at2759"/>
<keyword evidence="5" id="KW-0732">Signal</keyword>
<keyword evidence="7" id="KW-1185">Reference proteome</keyword>
<dbReference type="STRING" id="407821.A0A087TML0"/>
<sequence length="229" mass="26476">MTRGRSHTWARMTLLITRSLILLTLSAVWAVTPSPDYSHLHEDSMGSHHHEMVMDESHKMEHDHKKDDMDMDMDHGNGSMHMHMEMYFHFGVTEYVLFKGWQITTVGGMIASVIGIFLMGMLYEGLKYFREYLFKQYVSNIQFSTVAITGESGRVTQVHKVERHRMLSWPHAIQTSLHIVQIVVSYFLMLIFMTYNVWLCLAVVLGAGVGYFVFGWKKASVVDITEHCH</sequence>
<dbReference type="Pfam" id="PF04145">
    <property type="entry name" value="Ctr"/>
    <property type="match status" value="1"/>
</dbReference>
<feature type="signal peptide" evidence="5">
    <location>
        <begin position="1"/>
        <end position="30"/>
    </location>
</feature>
<comment type="similarity">
    <text evidence="4">Belongs to the copper transporter (Ctr) (TC 1.A.56) family. SLC31A subfamily.</text>
</comment>
<feature type="transmembrane region" description="Helical" evidence="4">
    <location>
        <begin position="101"/>
        <end position="123"/>
    </location>
</feature>
<name>A0A087TML0_STEMI</name>
<dbReference type="OMA" id="AKTVACH"/>
<keyword evidence="4" id="KW-0186">Copper</keyword>
<protein>
    <recommendedName>
        <fullName evidence="4">Copper transport protein</fullName>
    </recommendedName>
</protein>
<feature type="chain" id="PRO_5001829861" description="Copper transport protein" evidence="5">
    <location>
        <begin position="31"/>
        <end position="229"/>
    </location>
</feature>
<dbReference type="GO" id="GO:0016020">
    <property type="term" value="C:membrane"/>
    <property type="evidence" value="ECO:0007669"/>
    <property type="project" value="UniProtKB-SubCell"/>
</dbReference>
<gene>
    <name evidence="6" type="ORF">X975_01327</name>
</gene>
<keyword evidence="3 4" id="KW-0472">Membrane</keyword>
<keyword evidence="2 4" id="KW-1133">Transmembrane helix</keyword>
<dbReference type="PANTHER" id="PTHR12483">
    <property type="entry name" value="SOLUTE CARRIER FAMILY 31 COPPER TRANSPORTERS"/>
    <property type="match status" value="1"/>
</dbReference>
<dbReference type="PANTHER" id="PTHR12483:SF115">
    <property type="entry name" value="COPPER TRANSPORT PROTEIN"/>
    <property type="match status" value="1"/>
</dbReference>
<keyword evidence="4" id="KW-0813">Transport</keyword>